<gene>
    <name evidence="1" type="ORF">EVAR_86832_1</name>
</gene>
<proteinExistence type="predicted"/>
<sequence>MNCLDKYRDVEIKLSVADGQELIIILTCILFLLQADTPPASRDLAQLGKHLSRGTYRGETLKVACSDVCVHTPRSRYLILSEGTVKAEPTPGGWTYGVTPRSDYMHCVSSECPSATPPNRRAWNGRRIEVV</sequence>
<evidence type="ECO:0000313" key="2">
    <source>
        <dbReference type="Proteomes" id="UP000299102"/>
    </source>
</evidence>
<evidence type="ECO:0000313" key="1">
    <source>
        <dbReference type="EMBL" id="GBP41862.1"/>
    </source>
</evidence>
<dbReference type="Proteomes" id="UP000299102">
    <property type="component" value="Unassembled WGS sequence"/>
</dbReference>
<dbReference type="EMBL" id="BGZK01000407">
    <property type="protein sequence ID" value="GBP41862.1"/>
    <property type="molecule type" value="Genomic_DNA"/>
</dbReference>
<dbReference type="AlphaFoldDB" id="A0A4C1VU43"/>
<organism evidence="1 2">
    <name type="scientific">Eumeta variegata</name>
    <name type="common">Bagworm moth</name>
    <name type="synonym">Eumeta japonica</name>
    <dbReference type="NCBI Taxonomy" id="151549"/>
    <lineage>
        <taxon>Eukaryota</taxon>
        <taxon>Metazoa</taxon>
        <taxon>Ecdysozoa</taxon>
        <taxon>Arthropoda</taxon>
        <taxon>Hexapoda</taxon>
        <taxon>Insecta</taxon>
        <taxon>Pterygota</taxon>
        <taxon>Neoptera</taxon>
        <taxon>Endopterygota</taxon>
        <taxon>Lepidoptera</taxon>
        <taxon>Glossata</taxon>
        <taxon>Ditrysia</taxon>
        <taxon>Tineoidea</taxon>
        <taxon>Psychidae</taxon>
        <taxon>Oiketicinae</taxon>
        <taxon>Eumeta</taxon>
    </lineage>
</organism>
<keyword evidence="2" id="KW-1185">Reference proteome</keyword>
<reference evidence="1 2" key="1">
    <citation type="journal article" date="2019" name="Commun. Biol.">
        <title>The bagworm genome reveals a unique fibroin gene that provides high tensile strength.</title>
        <authorList>
            <person name="Kono N."/>
            <person name="Nakamura H."/>
            <person name="Ohtoshi R."/>
            <person name="Tomita M."/>
            <person name="Numata K."/>
            <person name="Arakawa K."/>
        </authorList>
    </citation>
    <scope>NUCLEOTIDE SEQUENCE [LARGE SCALE GENOMIC DNA]</scope>
</reference>
<name>A0A4C1VU43_EUMVA</name>
<comment type="caution">
    <text evidence="1">The sequence shown here is derived from an EMBL/GenBank/DDBJ whole genome shotgun (WGS) entry which is preliminary data.</text>
</comment>
<protein>
    <submittedName>
        <fullName evidence="1">Uncharacterized protein</fullName>
    </submittedName>
</protein>
<accession>A0A4C1VU43</accession>